<dbReference type="AlphaFoldDB" id="A0A644WA69"/>
<dbReference type="FunFam" id="3.40.640.10:FF:000004">
    <property type="entry name" value="Acetylornithine aminotransferase"/>
    <property type="match status" value="1"/>
</dbReference>
<dbReference type="InterPro" id="IPR050103">
    <property type="entry name" value="Class-III_PLP-dep_AT"/>
</dbReference>
<protein>
    <submittedName>
        <fullName evidence="8">Acetylornithine aminotransferase</fullName>
        <ecNumber evidence="8">2.6.1.11</ecNumber>
    </submittedName>
</protein>
<dbReference type="Pfam" id="PF00202">
    <property type="entry name" value="Aminotran_3"/>
    <property type="match status" value="1"/>
</dbReference>
<dbReference type="GO" id="GO:0003992">
    <property type="term" value="F:N2-acetyl-L-ornithine:2-oxoglutarate 5-aminotransferase activity"/>
    <property type="evidence" value="ECO:0007669"/>
    <property type="project" value="UniProtKB-EC"/>
</dbReference>
<dbReference type="InterPro" id="IPR049704">
    <property type="entry name" value="Aminotrans_3_PPA_site"/>
</dbReference>
<evidence type="ECO:0000313" key="8">
    <source>
        <dbReference type="EMBL" id="MPM00381.1"/>
    </source>
</evidence>
<dbReference type="InterPro" id="IPR015421">
    <property type="entry name" value="PyrdxlP-dep_Trfase_major"/>
</dbReference>
<evidence type="ECO:0000256" key="5">
    <source>
        <dbReference type="ARBA" id="ARBA00022679"/>
    </source>
</evidence>
<dbReference type="GO" id="GO:0030170">
    <property type="term" value="F:pyridoxal phosphate binding"/>
    <property type="evidence" value="ECO:0007669"/>
    <property type="project" value="InterPro"/>
</dbReference>
<keyword evidence="5 8" id="KW-0808">Transferase</keyword>
<gene>
    <name evidence="8" type="primary">argD_16</name>
    <name evidence="8" type="ORF">SDC9_46605</name>
</gene>
<dbReference type="GO" id="GO:0006526">
    <property type="term" value="P:L-arginine biosynthetic process"/>
    <property type="evidence" value="ECO:0007669"/>
    <property type="project" value="UniProtKB-ARBA"/>
</dbReference>
<dbReference type="InterPro" id="IPR015424">
    <property type="entry name" value="PyrdxlP-dep_Trfase"/>
</dbReference>
<evidence type="ECO:0000256" key="4">
    <source>
        <dbReference type="ARBA" id="ARBA00022605"/>
    </source>
</evidence>
<sequence length="408" mass="43752">MKSFEFAVFNPGRHAVSIHRTTNTYLNIQREKIMSAYKELDAKYYMPCFGRSMQIVKGEGCNVWDDNGKKYLDLVAGIAVCSTGHCHPEVVDAICRQAHELIHCSNLYYIPGQAELAEKLSKASGMGKVFFGNSGAEAIDAALKLAKVRSGRKNFVSFNHDFHGRTVGSLAVTHKPQIREPFEPLGIHCDFPEYGDLEGLKAVVNKETAAVVFEPIQGETGVIIPPADFLPGIRDICDDAGALMICDEVQSGMGRTGKWFAFQHSDVQPDIISIAKGIASGIPMGAIIAREGLEFTKGEHGSTFAGGPIACAAGNATFGIIEKLLPEIAAKGELFRKGLAAFNPRVSGLMVGFTLGESAPKLAELCKEKGLLINVAGDGNIRIVPPLTISADEINYAVGVINEAAGQI</sequence>
<dbReference type="InterPro" id="IPR005814">
    <property type="entry name" value="Aminotrans_3"/>
</dbReference>
<dbReference type="CDD" id="cd00610">
    <property type="entry name" value="OAT_like"/>
    <property type="match status" value="1"/>
</dbReference>
<comment type="caution">
    <text evidence="8">The sequence shown here is derived from an EMBL/GenBank/DDBJ whole genome shotgun (WGS) entry which is preliminary data.</text>
</comment>
<evidence type="ECO:0000256" key="6">
    <source>
        <dbReference type="ARBA" id="ARBA00022898"/>
    </source>
</evidence>
<dbReference type="PIRSF" id="PIRSF000521">
    <property type="entry name" value="Transaminase_4ab_Lys_Orn"/>
    <property type="match status" value="1"/>
</dbReference>
<comment type="cofactor">
    <cofactor evidence="1">
        <name>pyridoxal 5'-phosphate</name>
        <dbReference type="ChEBI" id="CHEBI:597326"/>
    </cofactor>
</comment>
<dbReference type="EMBL" id="VSSQ01000727">
    <property type="protein sequence ID" value="MPM00381.1"/>
    <property type="molecule type" value="Genomic_DNA"/>
</dbReference>
<dbReference type="InterPro" id="IPR004636">
    <property type="entry name" value="AcOrn/SuccOrn_fam"/>
</dbReference>
<evidence type="ECO:0000256" key="3">
    <source>
        <dbReference type="ARBA" id="ARBA00022576"/>
    </source>
</evidence>
<dbReference type="Gene3D" id="3.40.640.10">
    <property type="entry name" value="Type I PLP-dependent aspartate aminotransferase-like (Major domain)"/>
    <property type="match status" value="1"/>
</dbReference>
<evidence type="ECO:0000256" key="2">
    <source>
        <dbReference type="ARBA" id="ARBA00004173"/>
    </source>
</evidence>
<comment type="pathway">
    <text evidence="7">Amino-acid biosynthesis.</text>
</comment>
<keyword evidence="4" id="KW-0028">Amino-acid biosynthesis</keyword>
<dbReference type="GO" id="GO:0042802">
    <property type="term" value="F:identical protein binding"/>
    <property type="evidence" value="ECO:0007669"/>
    <property type="project" value="TreeGrafter"/>
</dbReference>
<reference evidence="8" key="1">
    <citation type="submission" date="2019-08" db="EMBL/GenBank/DDBJ databases">
        <authorList>
            <person name="Kucharzyk K."/>
            <person name="Murdoch R.W."/>
            <person name="Higgins S."/>
            <person name="Loffler F."/>
        </authorList>
    </citation>
    <scope>NUCLEOTIDE SEQUENCE</scope>
</reference>
<keyword evidence="3 8" id="KW-0032">Aminotransferase</keyword>
<organism evidence="8">
    <name type="scientific">bioreactor metagenome</name>
    <dbReference type="NCBI Taxonomy" id="1076179"/>
    <lineage>
        <taxon>unclassified sequences</taxon>
        <taxon>metagenomes</taxon>
        <taxon>ecological metagenomes</taxon>
    </lineage>
</organism>
<evidence type="ECO:0000256" key="1">
    <source>
        <dbReference type="ARBA" id="ARBA00001933"/>
    </source>
</evidence>
<evidence type="ECO:0000256" key="7">
    <source>
        <dbReference type="ARBA" id="ARBA00029440"/>
    </source>
</evidence>
<dbReference type="PANTHER" id="PTHR11986:SF79">
    <property type="entry name" value="ACETYLORNITHINE AMINOTRANSFERASE, MITOCHONDRIAL"/>
    <property type="match status" value="1"/>
</dbReference>
<accession>A0A644WA69</accession>
<dbReference type="GO" id="GO:0005739">
    <property type="term" value="C:mitochondrion"/>
    <property type="evidence" value="ECO:0007669"/>
    <property type="project" value="UniProtKB-SubCell"/>
</dbReference>
<dbReference type="SUPFAM" id="SSF53383">
    <property type="entry name" value="PLP-dependent transferases"/>
    <property type="match status" value="1"/>
</dbReference>
<dbReference type="Gene3D" id="3.90.1150.10">
    <property type="entry name" value="Aspartate Aminotransferase, domain 1"/>
    <property type="match status" value="1"/>
</dbReference>
<dbReference type="InterPro" id="IPR015422">
    <property type="entry name" value="PyrdxlP-dep_Trfase_small"/>
</dbReference>
<dbReference type="EC" id="2.6.1.11" evidence="8"/>
<name>A0A644WA69_9ZZZZ</name>
<proteinExistence type="predicted"/>
<keyword evidence="6" id="KW-0663">Pyridoxal phosphate</keyword>
<dbReference type="PROSITE" id="PS00600">
    <property type="entry name" value="AA_TRANSFER_CLASS_3"/>
    <property type="match status" value="1"/>
</dbReference>
<dbReference type="NCBIfam" id="TIGR00707">
    <property type="entry name" value="argD"/>
    <property type="match status" value="1"/>
</dbReference>
<dbReference type="PANTHER" id="PTHR11986">
    <property type="entry name" value="AMINOTRANSFERASE CLASS III"/>
    <property type="match status" value="1"/>
</dbReference>
<comment type="subcellular location">
    <subcellularLocation>
        <location evidence="2">Mitochondrion</location>
    </subcellularLocation>
</comment>